<comment type="caution">
    <text evidence="1">The sequence shown here is derived from an EMBL/GenBank/DDBJ whole genome shotgun (WGS) entry which is preliminary data.</text>
</comment>
<gene>
    <name evidence="1" type="ORF">Daesc_008910</name>
</gene>
<dbReference type="InterPro" id="IPR051783">
    <property type="entry name" value="NAD(P)-dependent_oxidoreduct"/>
</dbReference>
<dbReference type="PANTHER" id="PTHR48079:SF6">
    <property type="entry name" value="NAD(P)-BINDING DOMAIN-CONTAINING PROTEIN-RELATED"/>
    <property type="match status" value="1"/>
</dbReference>
<sequence length="350" mass="38526">MSHNVLITGGSGYLGGDLLARMGAAKLPPYGKLYASVRTAEQADNIRQYGAEPLFFNLKDRYEIRTAIINHEITVVYYLIDAVQYEPPLFFIEALSKVKKATGRTVHFLHTTGAKLFSSHAGAPIDRPLLDTDPQLYEIQKSQSSSLSIAQQGVRTNCAVIEEAEKHGVRGYVFIPCIVYGKSKGFGEPVSTLRQIYMIIRAAKTLGHVYRVDTDRPEWPVCHVADNTAVYIELLRKILADEDPSNGKNGYYLASPGSVAWDDLYDAIAAALVKRGVIADSTVTLASEKDMADMGAALGVPQEMVPVQLGGKCTLIARRAREELGWEPAYLAEHILEAADAEVEWIMEHL</sequence>
<accession>A0AAX6M856</accession>
<dbReference type="SUPFAM" id="SSF51735">
    <property type="entry name" value="NAD(P)-binding Rossmann-fold domains"/>
    <property type="match status" value="1"/>
</dbReference>
<organism evidence="1 2">
    <name type="scientific">Daldinia eschscholtzii</name>
    <dbReference type="NCBI Taxonomy" id="292717"/>
    <lineage>
        <taxon>Eukaryota</taxon>
        <taxon>Fungi</taxon>
        <taxon>Dikarya</taxon>
        <taxon>Ascomycota</taxon>
        <taxon>Pezizomycotina</taxon>
        <taxon>Sordariomycetes</taxon>
        <taxon>Xylariomycetidae</taxon>
        <taxon>Xylariales</taxon>
        <taxon>Hypoxylaceae</taxon>
        <taxon>Daldinia</taxon>
    </lineage>
</organism>
<dbReference type="Gene3D" id="3.40.50.720">
    <property type="entry name" value="NAD(P)-binding Rossmann-like Domain"/>
    <property type="match status" value="1"/>
</dbReference>
<keyword evidence="2" id="KW-1185">Reference proteome</keyword>
<evidence type="ECO:0000313" key="1">
    <source>
        <dbReference type="EMBL" id="KAK6948839.1"/>
    </source>
</evidence>
<dbReference type="AlphaFoldDB" id="A0AAX6M856"/>
<dbReference type="EMBL" id="JBANMG010000009">
    <property type="protein sequence ID" value="KAK6948839.1"/>
    <property type="molecule type" value="Genomic_DNA"/>
</dbReference>
<dbReference type="Proteomes" id="UP001369815">
    <property type="component" value="Unassembled WGS sequence"/>
</dbReference>
<reference evidence="1 2" key="1">
    <citation type="journal article" date="2024" name="Front Chem Biol">
        <title>Unveiling the potential of Daldinia eschscholtzii MFLUCC 19-0629 through bioactivity and bioinformatics studies for enhanced sustainable agriculture production.</title>
        <authorList>
            <person name="Brooks S."/>
            <person name="Weaver J.A."/>
            <person name="Klomchit A."/>
            <person name="Alharthi S.A."/>
            <person name="Onlamun T."/>
            <person name="Nurani R."/>
            <person name="Vong T.K."/>
            <person name="Alberti F."/>
            <person name="Greco C."/>
        </authorList>
    </citation>
    <scope>NUCLEOTIDE SEQUENCE [LARGE SCALE GENOMIC DNA]</scope>
    <source>
        <strain evidence="1">MFLUCC 19-0629</strain>
    </source>
</reference>
<dbReference type="GO" id="GO:0004029">
    <property type="term" value="F:aldehyde dehydrogenase (NAD+) activity"/>
    <property type="evidence" value="ECO:0007669"/>
    <property type="project" value="TreeGrafter"/>
</dbReference>
<evidence type="ECO:0000313" key="2">
    <source>
        <dbReference type="Proteomes" id="UP001369815"/>
    </source>
</evidence>
<evidence type="ECO:0008006" key="3">
    <source>
        <dbReference type="Google" id="ProtNLM"/>
    </source>
</evidence>
<proteinExistence type="predicted"/>
<dbReference type="GO" id="GO:0005737">
    <property type="term" value="C:cytoplasm"/>
    <property type="evidence" value="ECO:0007669"/>
    <property type="project" value="TreeGrafter"/>
</dbReference>
<dbReference type="InterPro" id="IPR036291">
    <property type="entry name" value="NAD(P)-bd_dom_sf"/>
</dbReference>
<dbReference type="PANTHER" id="PTHR48079">
    <property type="entry name" value="PROTEIN YEEZ"/>
    <property type="match status" value="1"/>
</dbReference>
<name>A0AAX6M856_9PEZI</name>
<protein>
    <recommendedName>
        <fullName evidence="3">NAD-dependent epimerase/dehydratase domain-containing protein</fullName>
    </recommendedName>
</protein>